<evidence type="ECO:0000256" key="7">
    <source>
        <dbReference type="ARBA" id="ARBA00022989"/>
    </source>
</evidence>
<dbReference type="GO" id="GO:0030148">
    <property type="term" value="P:sphingolipid biosynthetic process"/>
    <property type="evidence" value="ECO:0007669"/>
    <property type="project" value="TreeGrafter"/>
</dbReference>
<feature type="transmembrane region" description="Helical" evidence="11">
    <location>
        <begin position="105"/>
        <end position="126"/>
    </location>
</feature>
<feature type="transmembrane region" description="Helical" evidence="11">
    <location>
        <begin position="23"/>
        <end position="41"/>
    </location>
</feature>
<feature type="transmembrane region" description="Helical" evidence="11">
    <location>
        <begin position="53"/>
        <end position="76"/>
    </location>
</feature>
<feature type="transmembrane region" description="Helical" evidence="11">
    <location>
        <begin position="133"/>
        <end position="150"/>
    </location>
</feature>
<evidence type="ECO:0000256" key="3">
    <source>
        <dbReference type="ARBA" id="ARBA00022516"/>
    </source>
</evidence>
<keyword evidence="8 11" id="KW-0443">Lipid metabolism</keyword>
<sequence length="265" mass="30763">MTHWAMDSANFDEAAVRRWMLDHWTTGIYISIGYVITLIALKRWMENRQPFTLTAPLIAWNFLLGVFSIMGTTVLADDFFSVLKRLGFHDSYCYTGDYFKGQNGYWVFLFALSKIAELGDTLFLALRKRPVLFLHWYHHATVSAFSWVIYPYHPSVWRWIVGINYSIHAIMYPYYMFKAMGVKLPGFIPRIITAMQIAQFFVDIYIMVDLTKRAFNGTVGDCGLPPTWGCLVGLGLVISFLVLFMNYSYHSYFKRGGKHNRSKID</sequence>
<dbReference type="InterPro" id="IPR030457">
    <property type="entry name" value="ELO_CS"/>
</dbReference>
<name>A0A914W8F5_9BILA</name>
<evidence type="ECO:0000256" key="8">
    <source>
        <dbReference type="ARBA" id="ARBA00023098"/>
    </source>
</evidence>
<evidence type="ECO:0000256" key="6">
    <source>
        <dbReference type="ARBA" id="ARBA00022832"/>
    </source>
</evidence>
<feature type="transmembrane region" description="Helical" evidence="11">
    <location>
        <begin position="187"/>
        <end position="208"/>
    </location>
</feature>
<accession>A0A914W8F5</accession>
<comment type="similarity">
    <text evidence="11">Belongs to the ELO family.</text>
</comment>
<dbReference type="GO" id="GO:0019367">
    <property type="term" value="P:fatty acid elongation, saturated fatty acid"/>
    <property type="evidence" value="ECO:0007669"/>
    <property type="project" value="TreeGrafter"/>
</dbReference>
<comment type="catalytic activity">
    <reaction evidence="11">
        <text>a very-long-chain acyl-CoA + malonyl-CoA + H(+) = a very-long-chain 3-oxoacyl-CoA + CO2 + CoA</text>
        <dbReference type="Rhea" id="RHEA:32727"/>
        <dbReference type="ChEBI" id="CHEBI:15378"/>
        <dbReference type="ChEBI" id="CHEBI:16526"/>
        <dbReference type="ChEBI" id="CHEBI:57287"/>
        <dbReference type="ChEBI" id="CHEBI:57384"/>
        <dbReference type="ChEBI" id="CHEBI:90725"/>
        <dbReference type="ChEBI" id="CHEBI:90736"/>
        <dbReference type="EC" id="2.3.1.199"/>
    </reaction>
</comment>
<keyword evidence="6 11" id="KW-0276">Fatty acid metabolism</keyword>
<dbReference type="Pfam" id="PF01151">
    <property type="entry name" value="ELO"/>
    <property type="match status" value="1"/>
</dbReference>
<evidence type="ECO:0000256" key="2">
    <source>
        <dbReference type="ARBA" id="ARBA00005194"/>
    </source>
</evidence>
<keyword evidence="12" id="KW-1185">Reference proteome</keyword>
<keyword evidence="7 11" id="KW-1133">Transmembrane helix</keyword>
<evidence type="ECO:0000256" key="5">
    <source>
        <dbReference type="ARBA" id="ARBA00022692"/>
    </source>
</evidence>
<reference evidence="13" key="1">
    <citation type="submission" date="2022-11" db="UniProtKB">
        <authorList>
            <consortium name="WormBaseParasite"/>
        </authorList>
    </citation>
    <scope>IDENTIFICATION</scope>
</reference>
<dbReference type="GO" id="GO:0034626">
    <property type="term" value="P:fatty acid elongation, polyunsaturated fatty acid"/>
    <property type="evidence" value="ECO:0007669"/>
    <property type="project" value="TreeGrafter"/>
</dbReference>
<dbReference type="PANTHER" id="PTHR11157">
    <property type="entry name" value="FATTY ACID ACYL TRANSFERASE-RELATED"/>
    <property type="match status" value="1"/>
</dbReference>
<comment type="pathway">
    <text evidence="2">Lipid metabolism; fatty acid biosynthesis.</text>
</comment>
<evidence type="ECO:0000256" key="4">
    <source>
        <dbReference type="ARBA" id="ARBA00022679"/>
    </source>
</evidence>
<evidence type="ECO:0000313" key="13">
    <source>
        <dbReference type="WBParaSite" id="PSAMB.scaffold3522size17944.g21723.t1"/>
    </source>
</evidence>
<keyword evidence="9 11" id="KW-0472">Membrane</keyword>
<evidence type="ECO:0000256" key="11">
    <source>
        <dbReference type="RuleBase" id="RU361115"/>
    </source>
</evidence>
<evidence type="ECO:0000256" key="9">
    <source>
        <dbReference type="ARBA" id="ARBA00023136"/>
    </source>
</evidence>
<comment type="subcellular location">
    <subcellularLocation>
        <location evidence="1">Membrane</location>
        <topology evidence="1">Multi-pass membrane protein</topology>
    </subcellularLocation>
</comment>
<keyword evidence="10 11" id="KW-0275">Fatty acid biosynthesis</keyword>
<dbReference type="AlphaFoldDB" id="A0A914W8F5"/>
<proteinExistence type="inferred from homology"/>
<keyword evidence="5 11" id="KW-0812">Transmembrane</keyword>
<evidence type="ECO:0000256" key="1">
    <source>
        <dbReference type="ARBA" id="ARBA00004141"/>
    </source>
</evidence>
<feature type="transmembrane region" description="Helical" evidence="11">
    <location>
        <begin position="156"/>
        <end position="175"/>
    </location>
</feature>
<dbReference type="Proteomes" id="UP000887566">
    <property type="component" value="Unplaced"/>
</dbReference>
<feature type="transmembrane region" description="Helical" evidence="11">
    <location>
        <begin position="228"/>
        <end position="249"/>
    </location>
</feature>
<dbReference type="EC" id="2.3.1.199" evidence="11"/>
<protein>
    <recommendedName>
        <fullName evidence="11">Elongation of very long chain fatty acids protein</fullName>
        <ecNumber evidence="11">2.3.1.199</ecNumber>
    </recommendedName>
    <alternativeName>
        <fullName evidence="11">Very-long-chain 3-oxoacyl-CoA synthase</fullName>
    </alternativeName>
</protein>
<dbReference type="WBParaSite" id="PSAMB.scaffold3522size17944.g21723.t1">
    <property type="protein sequence ID" value="PSAMB.scaffold3522size17944.g21723.t1"/>
    <property type="gene ID" value="PSAMB.scaffold3522size17944.g21723"/>
</dbReference>
<organism evidence="12 13">
    <name type="scientific">Plectus sambesii</name>
    <dbReference type="NCBI Taxonomy" id="2011161"/>
    <lineage>
        <taxon>Eukaryota</taxon>
        <taxon>Metazoa</taxon>
        <taxon>Ecdysozoa</taxon>
        <taxon>Nematoda</taxon>
        <taxon>Chromadorea</taxon>
        <taxon>Plectida</taxon>
        <taxon>Plectina</taxon>
        <taxon>Plectoidea</taxon>
        <taxon>Plectidae</taxon>
        <taxon>Plectus</taxon>
    </lineage>
</organism>
<dbReference type="GO" id="GO:0034625">
    <property type="term" value="P:fatty acid elongation, monounsaturated fatty acid"/>
    <property type="evidence" value="ECO:0007669"/>
    <property type="project" value="TreeGrafter"/>
</dbReference>
<dbReference type="PROSITE" id="PS01188">
    <property type="entry name" value="ELO"/>
    <property type="match status" value="1"/>
</dbReference>
<keyword evidence="4 11" id="KW-0808">Transferase</keyword>
<dbReference type="GO" id="GO:0042761">
    <property type="term" value="P:very long-chain fatty acid biosynthetic process"/>
    <property type="evidence" value="ECO:0007669"/>
    <property type="project" value="TreeGrafter"/>
</dbReference>
<dbReference type="PANTHER" id="PTHR11157:SF17">
    <property type="entry name" value="ELONGATION OF VERY LONG CHAIN FATTY ACIDS PROTEIN 6"/>
    <property type="match status" value="1"/>
</dbReference>
<evidence type="ECO:0000313" key="12">
    <source>
        <dbReference type="Proteomes" id="UP000887566"/>
    </source>
</evidence>
<dbReference type="GO" id="GO:0009922">
    <property type="term" value="F:fatty acid elongase activity"/>
    <property type="evidence" value="ECO:0007669"/>
    <property type="project" value="UniProtKB-EC"/>
</dbReference>
<dbReference type="GO" id="GO:0005789">
    <property type="term" value="C:endoplasmic reticulum membrane"/>
    <property type="evidence" value="ECO:0007669"/>
    <property type="project" value="TreeGrafter"/>
</dbReference>
<keyword evidence="3 11" id="KW-0444">Lipid biosynthesis</keyword>
<evidence type="ECO:0000256" key="10">
    <source>
        <dbReference type="ARBA" id="ARBA00023160"/>
    </source>
</evidence>
<dbReference type="InterPro" id="IPR002076">
    <property type="entry name" value="ELO_fam"/>
</dbReference>